<accession>A0A833QRK1</accession>
<evidence type="ECO:0000256" key="5">
    <source>
        <dbReference type="SAM" id="SignalP"/>
    </source>
</evidence>
<keyword evidence="5" id="KW-0732">Signal</keyword>
<evidence type="ECO:0000256" key="1">
    <source>
        <dbReference type="ARBA" id="ARBA00005416"/>
    </source>
</evidence>
<feature type="compositionally biased region" description="Pro residues" evidence="4">
    <location>
        <begin position="59"/>
        <end position="68"/>
    </location>
</feature>
<evidence type="ECO:0000256" key="3">
    <source>
        <dbReference type="ARBA" id="ARBA00022782"/>
    </source>
</evidence>
<feature type="region of interest" description="Disordered" evidence="4">
    <location>
        <begin position="58"/>
        <end position="94"/>
    </location>
</feature>
<gene>
    <name evidence="6" type="ORF">FCM35_KLT07616</name>
</gene>
<dbReference type="PANTHER" id="PTHR34359:SF5">
    <property type="entry name" value="CLAVATA3_ESR (CLE)-RELATED PROTEIN 9"/>
    <property type="match status" value="1"/>
</dbReference>
<feature type="chain" id="PRO_5032422919" evidence="5">
    <location>
        <begin position="21"/>
        <end position="94"/>
    </location>
</feature>
<sequence length="94" mass="10592">MKSAPIIALSILLVAQLLVASPDTAIWARICRKHHHHHKINQVPLSWCKHILQGRRHQLPPPLPPAPPEQNEEIDPRYGVSKRLVPTGPNPLHN</sequence>
<reference evidence="6" key="1">
    <citation type="submission" date="2020-01" db="EMBL/GenBank/DDBJ databases">
        <title>Genome sequence of Kobresia littledalei, the first chromosome-level genome in the family Cyperaceae.</title>
        <authorList>
            <person name="Qu G."/>
        </authorList>
    </citation>
    <scope>NUCLEOTIDE SEQUENCE</scope>
    <source>
        <strain evidence="6">C.B.Clarke</strain>
        <tissue evidence="6">Leaf</tissue>
    </source>
</reference>
<keyword evidence="3" id="KW-0221">Differentiation</keyword>
<dbReference type="OrthoDB" id="634475at2759"/>
<dbReference type="GO" id="GO:0030154">
    <property type="term" value="P:cell differentiation"/>
    <property type="evidence" value="ECO:0007669"/>
    <property type="project" value="UniProtKB-KW"/>
</dbReference>
<dbReference type="Proteomes" id="UP000623129">
    <property type="component" value="Unassembled WGS sequence"/>
</dbReference>
<comment type="similarity">
    <text evidence="1">Belongs to the CLV3/ESR signal peptide family.</text>
</comment>
<evidence type="ECO:0000256" key="2">
    <source>
        <dbReference type="ARBA" id="ARBA00022473"/>
    </source>
</evidence>
<evidence type="ECO:0000313" key="6">
    <source>
        <dbReference type="EMBL" id="KAF3327498.1"/>
    </source>
</evidence>
<dbReference type="PANTHER" id="PTHR34359">
    <property type="entry name" value="CLAVATA3/ESR (CLE)-RELATED PROTEIN 10"/>
    <property type="match status" value="1"/>
</dbReference>
<dbReference type="EMBL" id="SWLB01000017">
    <property type="protein sequence ID" value="KAF3327498.1"/>
    <property type="molecule type" value="Genomic_DNA"/>
</dbReference>
<feature type="signal peptide" evidence="5">
    <location>
        <begin position="1"/>
        <end position="20"/>
    </location>
</feature>
<organism evidence="6 7">
    <name type="scientific">Carex littledalei</name>
    <dbReference type="NCBI Taxonomy" id="544730"/>
    <lineage>
        <taxon>Eukaryota</taxon>
        <taxon>Viridiplantae</taxon>
        <taxon>Streptophyta</taxon>
        <taxon>Embryophyta</taxon>
        <taxon>Tracheophyta</taxon>
        <taxon>Spermatophyta</taxon>
        <taxon>Magnoliopsida</taxon>
        <taxon>Liliopsida</taxon>
        <taxon>Poales</taxon>
        <taxon>Cyperaceae</taxon>
        <taxon>Cyperoideae</taxon>
        <taxon>Cariceae</taxon>
        <taxon>Carex</taxon>
        <taxon>Carex subgen. Euthyceras</taxon>
    </lineage>
</organism>
<proteinExistence type="inferred from homology"/>
<name>A0A833QRK1_9POAL</name>
<keyword evidence="7" id="KW-1185">Reference proteome</keyword>
<evidence type="ECO:0000313" key="7">
    <source>
        <dbReference type="Proteomes" id="UP000623129"/>
    </source>
</evidence>
<comment type="caution">
    <text evidence="6">The sequence shown here is derived from an EMBL/GenBank/DDBJ whole genome shotgun (WGS) entry which is preliminary data.</text>
</comment>
<protein>
    <submittedName>
        <fullName evidence="6">Protein FON2 SPARE1</fullName>
    </submittedName>
</protein>
<keyword evidence="2" id="KW-0217">Developmental protein</keyword>
<dbReference type="AlphaFoldDB" id="A0A833QRK1"/>
<evidence type="ECO:0000256" key="4">
    <source>
        <dbReference type="SAM" id="MobiDB-lite"/>
    </source>
</evidence>
<dbReference type="InterPro" id="IPR039618">
    <property type="entry name" value="CLE9-13"/>
</dbReference>